<dbReference type="KEGG" id="hrr:HZS55_14900"/>
<dbReference type="EMBL" id="CP058910">
    <property type="protein sequence ID" value="QLH78498.1"/>
    <property type="molecule type" value="Genomic_DNA"/>
</dbReference>
<keyword evidence="3" id="KW-1185">Reference proteome</keyword>
<feature type="transmembrane region" description="Helical" evidence="1">
    <location>
        <begin position="221"/>
        <end position="241"/>
    </location>
</feature>
<dbReference type="RefSeq" id="WP_179908379.1">
    <property type="nucleotide sequence ID" value="NZ_CP058910.1"/>
</dbReference>
<feature type="transmembrane region" description="Helical" evidence="1">
    <location>
        <begin position="58"/>
        <end position="80"/>
    </location>
</feature>
<name>A0A7D5P6H3_9EURY</name>
<keyword evidence="1" id="KW-0472">Membrane</keyword>
<keyword evidence="1" id="KW-1133">Transmembrane helix</keyword>
<evidence type="ECO:0000256" key="1">
    <source>
        <dbReference type="SAM" id="Phobius"/>
    </source>
</evidence>
<feature type="transmembrane region" description="Helical" evidence="1">
    <location>
        <begin position="194"/>
        <end position="214"/>
    </location>
</feature>
<dbReference type="GeneID" id="56079177"/>
<keyword evidence="1" id="KW-0812">Transmembrane</keyword>
<evidence type="ECO:0000313" key="3">
    <source>
        <dbReference type="Proteomes" id="UP000509667"/>
    </source>
</evidence>
<accession>A0A7D5P6H3</accession>
<dbReference type="Proteomes" id="UP000509667">
    <property type="component" value="Chromosome"/>
</dbReference>
<protein>
    <submittedName>
        <fullName evidence="2">Uncharacterized protein</fullName>
    </submittedName>
</protein>
<sequence length="277" mass="28770">MGWLSRIRVQGPVALRALRAVLWRPYVLVYPVLASMLALLLPAVIAVGLGLIDIRLVWLTVPIYLFGLAPLFGLLMVAYCHELDELFAGRTPTPGSGIARAIARFRVLVVASLLASLGSLLAESGDDDSVPFGGLVGISSATALRALNGFLYPAVAVSEGSLGETAEEVWAAAERRWGTAVVTATGTRAVGMGIVWSAIITSVALAVLAVLGVFSIEVPPLGGYTLSVALPVAGLFTATALTTTVRGVVETALYRYAVDGELPAALGDDADALLADQ</sequence>
<gene>
    <name evidence="2" type="ORF">HZS55_14900</name>
</gene>
<reference evidence="2 3" key="1">
    <citation type="submission" date="2020-07" db="EMBL/GenBank/DDBJ databases">
        <title>Halosimplex pelagicum sp. nov. and Halosimplex rubrum sp. nov., isolated from salted brown alga Laminaria, and emended description of the genus Halosimplex.</title>
        <authorList>
            <person name="Cui H."/>
        </authorList>
    </citation>
    <scope>NUCLEOTIDE SEQUENCE [LARGE SCALE GENOMIC DNA]</scope>
    <source>
        <strain evidence="2 3">R27</strain>
    </source>
</reference>
<dbReference type="AlphaFoldDB" id="A0A7D5P6H3"/>
<feature type="transmembrane region" description="Helical" evidence="1">
    <location>
        <begin position="26"/>
        <end position="52"/>
    </location>
</feature>
<proteinExistence type="predicted"/>
<evidence type="ECO:0000313" key="2">
    <source>
        <dbReference type="EMBL" id="QLH78498.1"/>
    </source>
</evidence>
<dbReference type="OrthoDB" id="206096at2157"/>
<organism evidence="2 3">
    <name type="scientific">Halosimplex rubrum</name>
    <dbReference type="NCBI Taxonomy" id="869889"/>
    <lineage>
        <taxon>Archaea</taxon>
        <taxon>Methanobacteriati</taxon>
        <taxon>Methanobacteriota</taxon>
        <taxon>Stenosarchaea group</taxon>
        <taxon>Halobacteria</taxon>
        <taxon>Halobacteriales</taxon>
        <taxon>Haloarculaceae</taxon>
        <taxon>Halosimplex</taxon>
    </lineage>
</organism>